<dbReference type="PANTHER" id="PTHR30437:SF4">
    <property type="entry name" value="TRANSCRIPTION ELONGATION FACTOR GREA"/>
    <property type="match status" value="1"/>
</dbReference>
<dbReference type="GO" id="GO:0006354">
    <property type="term" value="P:DNA-templated transcription elongation"/>
    <property type="evidence" value="ECO:0007669"/>
    <property type="project" value="TreeGrafter"/>
</dbReference>
<proteinExistence type="predicted"/>
<sequence>MGKILLTRTGYQKLLKELEMLSRVERPRVVNEILEDAPDWGIPSDPDFQRILDRRRWVDRRIQQLQEILANAEVLVGSNLPPDQVRFNARVKLLNLITGKECQFKMVGPLEADASNGCLSTASPLGRALMGRSQGERVELETPAGRRSYLILEIEMDEV</sequence>
<organism evidence="5">
    <name type="scientific">Desulfobacca acetoxidans</name>
    <dbReference type="NCBI Taxonomy" id="60893"/>
    <lineage>
        <taxon>Bacteria</taxon>
        <taxon>Pseudomonadati</taxon>
        <taxon>Thermodesulfobacteriota</taxon>
        <taxon>Desulfobaccia</taxon>
        <taxon>Desulfobaccales</taxon>
        <taxon>Desulfobaccaceae</taxon>
        <taxon>Desulfobacca</taxon>
    </lineage>
</organism>
<dbReference type="SUPFAM" id="SSF54534">
    <property type="entry name" value="FKBP-like"/>
    <property type="match status" value="1"/>
</dbReference>
<dbReference type="GO" id="GO:0032784">
    <property type="term" value="P:regulation of DNA-templated transcription elongation"/>
    <property type="evidence" value="ECO:0007669"/>
    <property type="project" value="InterPro"/>
</dbReference>
<dbReference type="Gene3D" id="3.10.50.30">
    <property type="entry name" value="Transcription elongation factor, GreA/GreB, C-terminal domain"/>
    <property type="match status" value="1"/>
</dbReference>
<keyword evidence="5" id="KW-0648">Protein biosynthesis</keyword>
<dbReference type="InterPro" id="IPR022691">
    <property type="entry name" value="Tscrpt_elong_fac_GreA/B_N"/>
</dbReference>
<dbReference type="GO" id="GO:0003746">
    <property type="term" value="F:translation elongation factor activity"/>
    <property type="evidence" value="ECO:0007669"/>
    <property type="project" value="UniProtKB-KW"/>
</dbReference>
<dbReference type="InterPro" id="IPR001437">
    <property type="entry name" value="Tscrpt_elong_fac_GreA/B_C"/>
</dbReference>
<dbReference type="PIRSF" id="PIRSF006092">
    <property type="entry name" value="GreA_GreB"/>
    <property type="match status" value="1"/>
</dbReference>
<comment type="caution">
    <text evidence="5">The sequence shown here is derived from an EMBL/GenBank/DDBJ whole genome shotgun (WGS) entry which is preliminary data.</text>
</comment>
<gene>
    <name evidence="5" type="ORF">ENV62_03160</name>
</gene>
<feature type="domain" description="Transcription elongation factor GreA/GreB C-terminal" evidence="3">
    <location>
        <begin position="81"/>
        <end position="155"/>
    </location>
</feature>
<keyword evidence="1" id="KW-0805">Transcription regulation</keyword>
<name>A0A7C3SI40_9BACT</name>
<evidence type="ECO:0000313" key="5">
    <source>
        <dbReference type="EMBL" id="HGB14223.1"/>
    </source>
</evidence>
<dbReference type="InterPro" id="IPR023459">
    <property type="entry name" value="Tscrpt_elong_fac_GreA/B_fam"/>
</dbReference>
<dbReference type="Gene3D" id="1.10.287.180">
    <property type="entry name" value="Transcription elongation factor, GreA/GreB, N-terminal domain"/>
    <property type="match status" value="1"/>
</dbReference>
<keyword evidence="5" id="KW-0251">Elongation factor</keyword>
<reference evidence="5" key="1">
    <citation type="journal article" date="2020" name="mSystems">
        <title>Genome- and Community-Level Interaction Insights into Carbon Utilization and Element Cycling Functions of Hydrothermarchaeota in Hydrothermal Sediment.</title>
        <authorList>
            <person name="Zhou Z."/>
            <person name="Liu Y."/>
            <person name="Xu W."/>
            <person name="Pan J."/>
            <person name="Luo Z.H."/>
            <person name="Li M."/>
        </authorList>
    </citation>
    <scope>NUCLEOTIDE SEQUENCE [LARGE SCALE GENOMIC DNA]</scope>
    <source>
        <strain evidence="5">SpSt-776</strain>
    </source>
</reference>
<dbReference type="InterPro" id="IPR036953">
    <property type="entry name" value="GreA/GreB_C_sf"/>
</dbReference>
<dbReference type="Pfam" id="PF01272">
    <property type="entry name" value="GreA_GreB"/>
    <property type="match status" value="1"/>
</dbReference>
<evidence type="ECO:0000256" key="2">
    <source>
        <dbReference type="ARBA" id="ARBA00023163"/>
    </source>
</evidence>
<evidence type="ECO:0000259" key="3">
    <source>
        <dbReference type="Pfam" id="PF01272"/>
    </source>
</evidence>
<keyword evidence="2" id="KW-0804">Transcription</keyword>
<evidence type="ECO:0000259" key="4">
    <source>
        <dbReference type="Pfam" id="PF03449"/>
    </source>
</evidence>
<accession>A0A7C3SI40</accession>
<feature type="domain" description="Transcription elongation factor GreA/GreB N-terminal" evidence="4">
    <location>
        <begin position="4"/>
        <end position="74"/>
    </location>
</feature>
<dbReference type="EMBL" id="DTHB01000026">
    <property type="protein sequence ID" value="HGB14223.1"/>
    <property type="molecule type" value="Genomic_DNA"/>
</dbReference>
<dbReference type="AlphaFoldDB" id="A0A7C3SI40"/>
<dbReference type="GO" id="GO:0003677">
    <property type="term" value="F:DNA binding"/>
    <property type="evidence" value="ECO:0007669"/>
    <property type="project" value="InterPro"/>
</dbReference>
<dbReference type="Pfam" id="PF03449">
    <property type="entry name" value="GreA_GreB_N"/>
    <property type="match status" value="1"/>
</dbReference>
<dbReference type="SUPFAM" id="SSF46557">
    <property type="entry name" value="GreA transcript cleavage protein, N-terminal domain"/>
    <property type="match status" value="1"/>
</dbReference>
<dbReference type="InterPro" id="IPR036805">
    <property type="entry name" value="Tscrpt_elong_fac_GreA/B_N_sf"/>
</dbReference>
<dbReference type="GO" id="GO:0070063">
    <property type="term" value="F:RNA polymerase binding"/>
    <property type="evidence" value="ECO:0007669"/>
    <property type="project" value="InterPro"/>
</dbReference>
<evidence type="ECO:0000256" key="1">
    <source>
        <dbReference type="ARBA" id="ARBA00023015"/>
    </source>
</evidence>
<protein>
    <submittedName>
        <fullName evidence="5">Transcription elongation factor GreA</fullName>
    </submittedName>
</protein>
<dbReference type="PANTHER" id="PTHR30437">
    <property type="entry name" value="TRANSCRIPTION ELONGATION FACTOR GREA"/>
    <property type="match status" value="1"/>
</dbReference>